<dbReference type="SMART" id="SM00645">
    <property type="entry name" value="Pept_C1"/>
    <property type="match status" value="1"/>
</dbReference>
<evidence type="ECO:0000256" key="2">
    <source>
        <dbReference type="SAM" id="MobiDB-lite"/>
    </source>
</evidence>
<dbReference type="InterPro" id="IPR025660">
    <property type="entry name" value="Pept_his_AS"/>
</dbReference>
<dbReference type="EMBL" id="CAJNOM010000448">
    <property type="protein sequence ID" value="CAF1443960.1"/>
    <property type="molecule type" value="Genomic_DNA"/>
</dbReference>
<evidence type="ECO:0000313" key="6">
    <source>
        <dbReference type="Proteomes" id="UP000663832"/>
    </source>
</evidence>
<evidence type="ECO:0000313" key="7">
    <source>
        <dbReference type="Proteomes" id="UP000663877"/>
    </source>
</evidence>
<dbReference type="AlphaFoldDB" id="A0A814NFN9"/>
<dbReference type="SUPFAM" id="SSF54001">
    <property type="entry name" value="Cysteine proteinases"/>
    <property type="match status" value="2"/>
</dbReference>
<dbReference type="PANTHER" id="PTHR12411">
    <property type="entry name" value="CYSTEINE PROTEASE FAMILY C1-RELATED"/>
    <property type="match status" value="1"/>
</dbReference>
<evidence type="ECO:0000259" key="3">
    <source>
        <dbReference type="SMART" id="SM00645"/>
    </source>
</evidence>
<dbReference type="InterPro" id="IPR000668">
    <property type="entry name" value="Peptidase_C1A_C"/>
</dbReference>
<feature type="compositionally biased region" description="Polar residues" evidence="2">
    <location>
        <begin position="736"/>
        <end position="745"/>
    </location>
</feature>
<name>A0A814NFN9_9BILA</name>
<feature type="compositionally biased region" description="Low complexity" evidence="2">
    <location>
        <begin position="746"/>
        <end position="764"/>
    </location>
</feature>
<accession>A0A814NFN9</accession>
<keyword evidence="6" id="KW-1185">Reference proteome</keyword>
<sequence length="789" mass="91463">MSFTRYIKKKLSITKCCLPNVLPTAHLPNTKRFKRSFRHHRLYKPEQLPPKVDLRPNMTPIDNQLNIGSSVANCLAGAYEYLTKKSNGCNTNISRLFIYYNARVIGNYSSTISDTGCSMTCAIEALEEFGTCLESVWPYDISRVDIQPDDEAYEQAENHKINEALHVNIDLNEMKSCLAQGFPFAFGLKLYNSFDNAAKNGIVSIPNKLEQNQKSDRSHALLAVGYSDRSNAFIVRNSWGEDWGDKGYCYIPYDYLTNTDYAFDVWTIRKVLNDDFDREYWHFDDIVNYLNADCIDNTDEEYLNDNDRQIDWEAYYNRQNITNVLWNEYRDYRDDSSRYTDDYFNDRYRRDRYDLENDPYEQHCRGYINNGFTLNKSFPSPLFDRYEDEDNYFTMPLKTYLVNKIQDQKFRLNGIYRSQRLPRKNNLCQAFREHVLYSPEELPPKVDLRPDMTPVEDQSQIGSCTANSLAGAYEYLNKKAHGTNVDVSRLFIYYNSRVKAGYSSTISDTGCSMTDTIEALEEFGTCLESLWPYDSSRVNTKPNDNAYQQASSHKISQALQVNIDLNEMKSCLAQGFPFAFGLSLYTSFDKAAKTGVVPMPDSSDASRDSDGNHALLAVGYSDESQAFIVRNSWGADWGDQGYCYIPYDYLTNTDYAFDAWTVRKIANDDFGKQNWHFRDVINYLHQNPNRFSDDNNDNDDDDNHAVVAVDENDDDNGDVSYNTNDNTSWTDNNNYEQNTNDYSTTDDYSYNNQNEYNQDNQFDDTGFNSDTDFSYPDEQRNYRGYSDFN</sequence>
<protein>
    <recommendedName>
        <fullName evidence="3">Peptidase C1A papain C-terminal domain-containing protein</fullName>
    </recommendedName>
</protein>
<dbReference type="Proteomes" id="UP000663832">
    <property type="component" value="Unassembled WGS sequence"/>
</dbReference>
<dbReference type="GO" id="GO:0008234">
    <property type="term" value="F:cysteine-type peptidase activity"/>
    <property type="evidence" value="ECO:0007669"/>
    <property type="project" value="InterPro"/>
</dbReference>
<comment type="caution">
    <text evidence="4">The sequence shown here is derived from an EMBL/GenBank/DDBJ whole genome shotgun (WGS) entry which is preliminary data.</text>
</comment>
<dbReference type="CDD" id="cd02619">
    <property type="entry name" value="Peptidase_C1"/>
    <property type="match status" value="2"/>
</dbReference>
<proteinExistence type="inferred from homology"/>
<dbReference type="InterPro" id="IPR038765">
    <property type="entry name" value="Papain-like_cys_pep_sf"/>
</dbReference>
<reference evidence="4" key="1">
    <citation type="submission" date="2021-02" db="EMBL/GenBank/DDBJ databases">
        <authorList>
            <person name="Nowell W R."/>
        </authorList>
    </citation>
    <scope>NUCLEOTIDE SEQUENCE</scope>
</reference>
<feature type="compositionally biased region" description="Low complexity" evidence="2">
    <location>
        <begin position="718"/>
        <end position="735"/>
    </location>
</feature>
<feature type="region of interest" description="Disordered" evidence="2">
    <location>
        <begin position="709"/>
        <end position="789"/>
    </location>
</feature>
<feature type="domain" description="Peptidase C1A papain C-terminal" evidence="3">
    <location>
        <begin position="442"/>
        <end position="659"/>
    </location>
</feature>
<dbReference type="InterPro" id="IPR013128">
    <property type="entry name" value="Peptidase_C1A"/>
</dbReference>
<evidence type="ECO:0000313" key="5">
    <source>
        <dbReference type="EMBL" id="CAF1443960.1"/>
    </source>
</evidence>
<evidence type="ECO:0000256" key="1">
    <source>
        <dbReference type="ARBA" id="ARBA00008455"/>
    </source>
</evidence>
<gene>
    <name evidence="4" type="ORF">BJG266_LOCUS20914</name>
    <name evidence="5" type="ORF">QVE165_LOCUS39827</name>
</gene>
<comment type="similarity">
    <text evidence="1">Belongs to the peptidase C1 family.</text>
</comment>
<dbReference type="OrthoDB" id="407486at2759"/>
<dbReference type="GO" id="GO:0006508">
    <property type="term" value="P:proteolysis"/>
    <property type="evidence" value="ECO:0007669"/>
    <property type="project" value="InterPro"/>
</dbReference>
<dbReference type="Proteomes" id="UP000663877">
    <property type="component" value="Unassembled WGS sequence"/>
</dbReference>
<dbReference type="Pfam" id="PF00112">
    <property type="entry name" value="Peptidase_C1"/>
    <property type="match status" value="2"/>
</dbReference>
<dbReference type="Gene3D" id="3.90.70.10">
    <property type="entry name" value="Cysteine proteinases"/>
    <property type="match status" value="2"/>
</dbReference>
<dbReference type="PROSITE" id="PS00639">
    <property type="entry name" value="THIOL_PROTEASE_HIS"/>
    <property type="match status" value="1"/>
</dbReference>
<organism evidence="4 7">
    <name type="scientific">Adineta steineri</name>
    <dbReference type="NCBI Taxonomy" id="433720"/>
    <lineage>
        <taxon>Eukaryota</taxon>
        <taxon>Metazoa</taxon>
        <taxon>Spiralia</taxon>
        <taxon>Gnathifera</taxon>
        <taxon>Rotifera</taxon>
        <taxon>Eurotatoria</taxon>
        <taxon>Bdelloidea</taxon>
        <taxon>Adinetida</taxon>
        <taxon>Adinetidae</taxon>
        <taxon>Adineta</taxon>
    </lineage>
</organism>
<dbReference type="EMBL" id="CAJNOI010000121">
    <property type="protein sequence ID" value="CAF1092932.1"/>
    <property type="molecule type" value="Genomic_DNA"/>
</dbReference>
<evidence type="ECO:0000313" key="4">
    <source>
        <dbReference type="EMBL" id="CAF1092932.1"/>
    </source>
</evidence>